<reference evidence="1" key="1">
    <citation type="submission" date="2021-03" db="EMBL/GenBank/DDBJ databases">
        <authorList>
            <consortium name="DOE Joint Genome Institute"/>
            <person name="Ahrendt S."/>
            <person name="Looney B.P."/>
            <person name="Miyauchi S."/>
            <person name="Morin E."/>
            <person name="Drula E."/>
            <person name="Courty P.E."/>
            <person name="Chicoki N."/>
            <person name="Fauchery L."/>
            <person name="Kohler A."/>
            <person name="Kuo A."/>
            <person name="Labutti K."/>
            <person name="Pangilinan J."/>
            <person name="Lipzen A."/>
            <person name="Riley R."/>
            <person name="Andreopoulos W."/>
            <person name="He G."/>
            <person name="Johnson J."/>
            <person name="Barry K.W."/>
            <person name="Grigoriev I.V."/>
            <person name="Nagy L."/>
            <person name="Hibbett D."/>
            <person name="Henrissat B."/>
            <person name="Matheny P.B."/>
            <person name="Labbe J."/>
            <person name="Martin F."/>
        </authorList>
    </citation>
    <scope>NUCLEOTIDE SEQUENCE</scope>
    <source>
        <strain evidence="1">HHB10654</strain>
    </source>
</reference>
<evidence type="ECO:0000313" key="1">
    <source>
        <dbReference type="EMBL" id="KAI0060817.1"/>
    </source>
</evidence>
<comment type="caution">
    <text evidence="1">The sequence shown here is derived from an EMBL/GenBank/DDBJ whole genome shotgun (WGS) entry which is preliminary data.</text>
</comment>
<dbReference type="Proteomes" id="UP000814140">
    <property type="component" value="Unassembled WGS sequence"/>
</dbReference>
<dbReference type="EMBL" id="MU277216">
    <property type="protein sequence ID" value="KAI0060817.1"/>
    <property type="molecule type" value="Genomic_DNA"/>
</dbReference>
<keyword evidence="2" id="KW-1185">Reference proteome</keyword>
<reference evidence="1" key="2">
    <citation type="journal article" date="2022" name="New Phytol.">
        <title>Evolutionary transition to the ectomycorrhizal habit in the genomes of a hyperdiverse lineage of mushroom-forming fungi.</title>
        <authorList>
            <person name="Looney B."/>
            <person name="Miyauchi S."/>
            <person name="Morin E."/>
            <person name="Drula E."/>
            <person name="Courty P.E."/>
            <person name="Kohler A."/>
            <person name="Kuo A."/>
            <person name="LaButti K."/>
            <person name="Pangilinan J."/>
            <person name="Lipzen A."/>
            <person name="Riley R."/>
            <person name="Andreopoulos W."/>
            <person name="He G."/>
            <person name="Johnson J."/>
            <person name="Nolan M."/>
            <person name="Tritt A."/>
            <person name="Barry K.W."/>
            <person name="Grigoriev I.V."/>
            <person name="Nagy L.G."/>
            <person name="Hibbett D."/>
            <person name="Henrissat B."/>
            <person name="Matheny P.B."/>
            <person name="Labbe J."/>
            <person name="Martin F.M."/>
        </authorList>
    </citation>
    <scope>NUCLEOTIDE SEQUENCE</scope>
    <source>
        <strain evidence="1">HHB10654</strain>
    </source>
</reference>
<sequence length="176" mass="18910">MSSAVSSPLASPAAEPAVEKKPRSSRSKAASTATPKKTKTVAARKAVPRKVNKAAPAEHPSWKDIVKECIADNLSDARSGVSRTTLKKFAEEKYKIDMSQAANLYQLNRAINNGAEKGVFFLPKGPSGKVKLAPKQPKVAAESKEVRVSTADTIQANPSLFRTRSPPHRRSLPTPP</sequence>
<gene>
    <name evidence="1" type="ORF">BV25DRAFT_1827365</name>
</gene>
<accession>A0ACB8SX87</accession>
<name>A0ACB8SX87_9AGAM</name>
<protein>
    <submittedName>
        <fullName evidence="1">Uncharacterized protein</fullName>
    </submittedName>
</protein>
<proteinExistence type="predicted"/>
<organism evidence="1 2">
    <name type="scientific">Artomyces pyxidatus</name>
    <dbReference type="NCBI Taxonomy" id="48021"/>
    <lineage>
        <taxon>Eukaryota</taxon>
        <taxon>Fungi</taxon>
        <taxon>Dikarya</taxon>
        <taxon>Basidiomycota</taxon>
        <taxon>Agaricomycotina</taxon>
        <taxon>Agaricomycetes</taxon>
        <taxon>Russulales</taxon>
        <taxon>Auriscalpiaceae</taxon>
        <taxon>Artomyces</taxon>
    </lineage>
</organism>
<evidence type="ECO:0000313" key="2">
    <source>
        <dbReference type="Proteomes" id="UP000814140"/>
    </source>
</evidence>